<proteinExistence type="predicted"/>
<dbReference type="KEGG" id="mstr:EGN60_00350"/>
<reference evidence="1 2" key="1">
    <citation type="submission" date="2018-11" db="EMBL/GenBank/DDBJ databases">
        <title>Genome sequence of Mycoplasma struthionis sp. nov.</title>
        <authorList>
            <person name="Spergser J."/>
        </authorList>
    </citation>
    <scope>NUCLEOTIDE SEQUENCE [LARGE SCALE GENOMIC DNA]</scope>
    <source>
        <strain evidence="1 2">237IA</strain>
    </source>
</reference>
<evidence type="ECO:0000313" key="1">
    <source>
        <dbReference type="EMBL" id="AZG68431.1"/>
    </source>
</evidence>
<organism evidence="1 2">
    <name type="scientific">Mycoplasma struthionis</name>
    <dbReference type="NCBI Taxonomy" id="538220"/>
    <lineage>
        <taxon>Bacteria</taxon>
        <taxon>Bacillati</taxon>
        <taxon>Mycoplasmatota</taxon>
        <taxon>Mollicutes</taxon>
        <taxon>Mycoplasmataceae</taxon>
        <taxon>Mycoplasma</taxon>
    </lineage>
</organism>
<accession>A0A3G8LG02</accession>
<protein>
    <submittedName>
        <fullName evidence="1">Uncharacterized protein</fullName>
    </submittedName>
</protein>
<keyword evidence="2" id="KW-1185">Reference proteome</keyword>
<dbReference type="EMBL" id="CP034044">
    <property type="protein sequence ID" value="AZG68431.1"/>
    <property type="molecule type" value="Genomic_DNA"/>
</dbReference>
<dbReference type="AlphaFoldDB" id="A0A3G8LG02"/>
<name>A0A3G8LG02_9MOLU</name>
<sequence>MVSNFLNSLKKSFNLAFDKLLIFNFVRLFRYSAIATSLSEPPNSSNIVLGTLLNTSCSKLNFQLIDSK</sequence>
<dbReference type="RefSeq" id="WP_124724126.1">
    <property type="nucleotide sequence ID" value="NZ_CP034044.1"/>
</dbReference>
<gene>
    <name evidence="1" type="ORF">EGN60_00350</name>
</gene>
<evidence type="ECO:0000313" key="2">
    <source>
        <dbReference type="Proteomes" id="UP000275883"/>
    </source>
</evidence>
<dbReference type="Proteomes" id="UP000275883">
    <property type="component" value="Chromosome"/>
</dbReference>